<dbReference type="HOGENOM" id="CLU_087258_0_0_14"/>
<dbReference type="STRING" id="1111676.MHC_02855"/>
<gene>
    <name evidence="1" type="ordered locus">MHC_02855</name>
</gene>
<accession>H6N711</accession>
<evidence type="ECO:0000313" key="2">
    <source>
        <dbReference type="Proteomes" id="UP000009135"/>
    </source>
</evidence>
<keyword evidence="2" id="KW-1185">Reference proteome</keyword>
<sequence>MVMVIPSFLKIATIGVIGAAGTAGTVYLGSKAVNFSSVQDESDELIDTFRDKFDGRLVTAKASDGKWQTRFTKLTQDKGKSIPGLPEVKTKEELHKWCQDVSIMTFEQSKEKVFEDYCVLINEEQISKKLIQKGKSWKDANERLSKAKDSDISEELKQIRDKVKSNLDNGKELEDWCVPKYKLPFKGKKNKEFIYLNTYCTEVKGSNSATTPAKAT</sequence>
<reference evidence="1 2" key="1">
    <citation type="journal article" date="2012" name="J. Bacteriol.">
        <title>Complete genome sequence of Mycoplasma haemocanis strain Illinois.</title>
        <authorList>
            <person name="do Nascimento N.C."/>
            <person name="Guimaraes A.M."/>
            <person name="Santos A.P."/>
            <person name="Sanmiguel P.J."/>
            <person name="Messick J.B."/>
        </authorList>
    </citation>
    <scope>NUCLEOTIDE SEQUENCE [LARGE SCALE GENOMIC DNA]</scope>
    <source>
        <strain evidence="1 2">Illinois</strain>
    </source>
</reference>
<dbReference type="KEGG" id="mhe:MHC_02855"/>
<proteinExistence type="predicted"/>
<dbReference type="AlphaFoldDB" id="H6N711"/>
<organism evidence="1 2">
    <name type="scientific">Mycoplasma haemocanis (strain Illinois)</name>
    <dbReference type="NCBI Taxonomy" id="1111676"/>
    <lineage>
        <taxon>Bacteria</taxon>
        <taxon>Bacillati</taxon>
        <taxon>Mycoplasmatota</taxon>
        <taxon>Mollicutes</taxon>
        <taxon>Mycoplasmataceae</taxon>
        <taxon>Mycoplasma</taxon>
    </lineage>
</organism>
<name>H6N711_MYCHN</name>
<evidence type="ECO:0000313" key="1">
    <source>
        <dbReference type="EMBL" id="AEW45433.2"/>
    </source>
</evidence>
<dbReference type="Proteomes" id="UP000009135">
    <property type="component" value="Chromosome"/>
</dbReference>
<protein>
    <submittedName>
        <fullName evidence="1">Uncharacterized protein</fullName>
    </submittedName>
</protein>
<dbReference type="EMBL" id="CP003199">
    <property type="protein sequence ID" value="AEW45433.2"/>
    <property type="molecule type" value="Genomic_DNA"/>
</dbReference>